<keyword evidence="1" id="KW-0732">Signal</keyword>
<sequence length="584" mass="63739">MKLLLCTLFPAVLGSSKAEHAPSTAPVATTRNGTYFGRHLPEFKQELFLGIPFARSPRLANPVPWNETWKGSRSAEWYGSICPGLASDEEMARANVTGVSEECLNLNIIRPSADTIKDHRGKLPVVVWLYGGAFIDGFGADLNSNLSYTIQASVAQGTPVIGVTLNYRVGFLGFPGGEEVGAAGVANLGLKDQRQALLWIQENIAAFNGDPRKVTVWGQSAGSQSIVHQILAYNGSDSNSKLFRQGILVSGGVGIGNTHSPSRADAVLGYNNILAKTNCTDLACLRQLPSEVMLNASRVNAISTWRPMVDGDFIASPPTLQLQAGKFPRGISVIAGGPSDEGFVFGNLAPGLETEQQLYDTFRLSIPPSARNSTIDLVMQLYPSDGPVPPYALPASQRSRFCQEVKAAGLPCGAQYQRLAAILGDFAFFSGRRLLAQKFAEYGMTAYSYRFDTWPTSFPIDTRSNIKPGFACHGSDYSYWFRFPEEHNLYGNNPKVPEGSEAHRTLRKGMSDMLISFVYSGDPNKGRVKGFPKWPKYSLKSPTNIVFNATEAPDVLNVHVESDTWRKEGMALWPKYAMELDLLS</sequence>
<feature type="domain" description="Carboxylesterase type B" evidence="2">
    <location>
        <begin position="26"/>
        <end position="543"/>
    </location>
</feature>
<proteinExistence type="predicted"/>
<organism evidence="3 4">
    <name type="scientific">Cladorrhinum samala</name>
    <dbReference type="NCBI Taxonomy" id="585594"/>
    <lineage>
        <taxon>Eukaryota</taxon>
        <taxon>Fungi</taxon>
        <taxon>Dikarya</taxon>
        <taxon>Ascomycota</taxon>
        <taxon>Pezizomycotina</taxon>
        <taxon>Sordariomycetes</taxon>
        <taxon>Sordariomycetidae</taxon>
        <taxon>Sordariales</taxon>
        <taxon>Podosporaceae</taxon>
        <taxon>Cladorrhinum</taxon>
    </lineage>
</organism>
<name>A0AAV9HX26_9PEZI</name>
<dbReference type="Gene3D" id="3.40.50.1820">
    <property type="entry name" value="alpha/beta hydrolase"/>
    <property type="match status" value="1"/>
</dbReference>
<dbReference type="PANTHER" id="PTHR11559">
    <property type="entry name" value="CARBOXYLESTERASE"/>
    <property type="match status" value="1"/>
</dbReference>
<dbReference type="InterPro" id="IPR029058">
    <property type="entry name" value="AB_hydrolase_fold"/>
</dbReference>
<evidence type="ECO:0000313" key="3">
    <source>
        <dbReference type="EMBL" id="KAK4465392.1"/>
    </source>
</evidence>
<evidence type="ECO:0000259" key="2">
    <source>
        <dbReference type="Pfam" id="PF00135"/>
    </source>
</evidence>
<dbReference type="Pfam" id="PF00135">
    <property type="entry name" value="COesterase"/>
    <property type="match status" value="1"/>
</dbReference>
<dbReference type="InterPro" id="IPR050309">
    <property type="entry name" value="Type-B_Carboxylest/Lipase"/>
</dbReference>
<comment type="caution">
    <text evidence="3">The sequence shown here is derived from an EMBL/GenBank/DDBJ whole genome shotgun (WGS) entry which is preliminary data.</text>
</comment>
<reference evidence="3" key="1">
    <citation type="journal article" date="2023" name="Mol. Phylogenet. Evol.">
        <title>Genome-scale phylogeny and comparative genomics of the fungal order Sordariales.</title>
        <authorList>
            <person name="Hensen N."/>
            <person name="Bonometti L."/>
            <person name="Westerberg I."/>
            <person name="Brannstrom I.O."/>
            <person name="Guillou S."/>
            <person name="Cros-Aarteil S."/>
            <person name="Calhoun S."/>
            <person name="Haridas S."/>
            <person name="Kuo A."/>
            <person name="Mondo S."/>
            <person name="Pangilinan J."/>
            <person name="Riley R."/>
            <person name="LaButti K."/>
            <person name="Andreopoulos B."/>
            <person name="Lipzen A."/>
            <person name="Chen C."/>
            <person name="Yan M."/>
            <person name="Daum C."/>
            <person name="Ng V."/>
            <person name="Clum A."/>
            <person name="Steindorff A."/>
            <person name="Ohm R.A."/>
            <person name="Martin F."/>
            <person name="Silar P."/>
            <person name="Natvig D.O."/>
            <person name="Lalanne C."/>
            <person name="Gautier V."/>
            <person name="Ament-Velasquez S.L."/>
            <person name="Kruys A."/>
            <person name="Hutchinson M.I."/>
            <person name="Powell A.J."/>
            <person name="Barry K."/>
            <person name="Miller A.N."/>
            <person name="Grigoriev I.V."/>
            <person name="Debuchy R."/>
            <person name="Gladieux P."/>
            <person name="Hiltunen Thoren M."/>
            <person name="Johannesson H."/>
        </authorList>
    </citation>
    <scope>NUCLEOTIDE SEQUENCE</scope>
    <source>
        <strain evidence="3">PSN324</strain>
    </source>
</reference>
<dbReference type="SUPFAM" id="SSF53474">
    <property type="entry name" value="alpha/beta-Hydrolases"/>
    <property type="match status" value="1"/>
</dbReference>
<evidence type="ECO:0000313" key="4">
    <source>
        <dbReference type="Proteomes" id="UP001321749"/>
    </source>
</evidence>
<gene>
    <name evidence="3" type="ORF">QBC42DRAFT_195166</name>
</gene>
<dbReference type="Proteomes" id="UP001321749">
    <property type="component" value="Unassembled WGS sequence"/>
</dbReference>
<accession>A0AAV9HX26</accession>
<reference evidence="3" key="2">
    <citation type="submission" date="2023-06" db="EMBL/GenBank/DDBJ databases">
        <authorList>
            <consortium name="Lawrence Berkeley National Laboratory"/>
            <person name="Mondo S.J."/>
            <person name="Hensen N."/>
            <person name="Bonometti L."/>
            <person name="Westerberg I."/>
            <person name="Brannstrom I.O."/>
            <person name="Guillou S."/>
            <person name="Cros-Aarteil S."/>
            <person name="Calhoun S."/>
            <person name="Haridas S."/>
            <person name="Kuo A."/>
            <person name="Pangilinan J."/>
            <person name="Riley R."/>
            <person name="Labutti K."/>
            <person name="Andreopoulos B."/>
            <person name="Lipzen A."/>
            <person name="Chen C."/>
            <person name="Yanf M."/>
            <person name="Daum C."/>
            <person name="Ng V."/>
            <person name="Clum A."/>
            <person name="Steindorff A."/>
            <person name="Ohm R."/>
            <person name="Martin F."/>
            <person name="Silar P."/>
            <person name="Natvig D."/>
            <person name="Lalanne C."/>
            <person name="Gautier V."/>
            <person name="Ament-Velasquez S.L."/>
            <person name="Kruys A."/>
            <person name="Hutchinson M.I."/>
            <person name="Powell A.J."/>
            <person name="Barry K."/>
            <person name="Miller A.N."/>
            <person name="Grigoriev I.V."/>
            <person name="Debuchy R."/>
            <person name="Gladieux P."/>
            <person name="Thoren M.H."/>
            <person name="Johannesson H."/>
        </authorList>
    </citation>
    <scope>NUCLEOTIDE SEQUENCE</scope>
    <source>
        <strain evidence="3">PSN324</strain>
    </source>
</reference>
<keyword evidence="4" id="KW-1185">Reference proteome</keyword>
<feature type="non-terminal residue" evidence="3">
    <location>
        <position position="584"/>
    </location>
</feature>
<feature type="signal peptide" evidence="1">
    <location>
        <begin position="1"/>
        <end position="18"/>
    </location>
</feature>
<evidence type="ECO:0000256" key="1">
    <source>
        <dbReference type="SAM" id="SignalP"/>
    </source>
</evidence>
<dbReference type="EMBL" id="MU864940">
    <property type="protein sequence ID" value="KAK4465392.1"/>
    <property type="molecule type" value="Genomic_DNA"/>
</dbReference>
<protein>
    <submittedName>
        <fullName evidence="3">Lipase 4</fullName>
    </submittedName>
</protein>
<dbReference type="AlphaFoldDB" id="A0AAV9HX26"/>
<feature type="chain" id="PRO_5043541373" evidence="1">
    <location>
        <begin position="19"/>
        <end position="584"/>
    </location>
</feature>
<dbReference type="InterPro" id="IPR002018">
    <property type="entry name" value="CarbesteraseB"/>
</dbReference>